<comment type="caution">
    <text evidence="2">The sequence shown here is derived from an EMBL/GenBank/DDBJ whole genome shotgun (WGS) entry which is preliminary data.</text>
</comment>
<keyword evidence="1" id="KW-0732">Signal</keyword>
<accession>A0A9D2J5X4</accession>
<feature type="chain" id="PRO_5039257670" description="Secreted protein" evidence="1">
    <location>
        <begin position="30"/>
        <end position="270"/>
    </location>
</feature>
<dbReference type="PROSITE" id="PS51257">
    <property type="entry name" value="PROKAR_LIPOPROTEIN"/>
    <property type="match status" value="1"/>
</dbReference>
<feature type="signal peptide" evidence="1">
    <location>
        <begin position="1"/>
        <end position="29"/>
    </location>
</feature>
<dbReference type="AlphaFoldDB" id="A0A9D2J5X4"/>
<proteinExistence type="predicted"/>
<organism evidence="2 3">
    <name type="scientific">Candidatus Ruania gallistercoris</name>
    <dbReference type="NCBI Taxonomy" id="2838746"/>
    <lineage>
        <taxon>Bacteria</taxon>
        <taxon>Bacillati</taxon>
        <taxon>Actinomycetota</taxon>
        <taxon>Actinomycetes</taxon>
        <taxon>Micrococcales</taxon>
        <taxon>Ruaniaceae</taxon>
        <taxon>Ruania</taxon>
    </lineage>
</organism>
<gene>
    <name evidence="2" type="ORF">H9815_13830</name>
</gene>
<reference evidence="2" key="1">
    <citation type="journal article" date="2021" name="PeerJ">
        <title>Extensive microbial diversity within the chicken gut microbiome revealed by metagenomics and culture.</title>
        <authorList>
            <person name="Gilroy R."/>
            <person name="Ravi A."/>
            <person name="Getino M."/>
            <person name="Pursley I."/>
            <person name="Horton D.L."/>
            <person name="Alikhan N.F."/>
            <person name="Baker D."/>
            <person name="Gharbi K."/>
            <person name="Hall N."/>
            <person name="Watson M."/>
            <person name="Adriaenssens E.M."/>
            <person name="Foster-Nyarko E."/>
            <person name="Jarju S."/>
            <person name="Secka A."/>
            <person name="Antonio M."/>
            <person name="Oren A."/>
            <person name="Chaudhuri R.R."/>
            <person name="La Ragione R."/>
            <person name="Hildebrand F."/>
            <person name="Pallen M.J."/>
        </authorList>
    </citation>
    <scope>NUCLEOTIDE SEQUENCE</scope>
    <source>
        <strain evidence="2">ChiGjej4B4-7305</strain>
    </source>
</reference>
<sequence length="270" mass="28507">MPPQQRRRRIRSRLGRALTLGTATVIVLAGMTACSSPSPIDATEDCTDVGSQPTSELGSAEILLSSSGYLLYADGWLVVSADEGPDAAHAMQVPMMAPPDPAGSRWQPAYLGSCQLEAVDSLAAEELVEGELGSPMVTDVTSTTVTYYGGEEPVRSSAYALGHESSGDGLSRSDKHGREVIKALLAALDEAPLTGDVLPVETVQVRGEVEEGEPDGWPGPPLAELLDAEGCGELTGEDAREVYDYLSERTYDDVGWLRVSVVPPGRTACD</sequence>
<evidence type="ECO:0000256" key="1">
    <source>
        <dbReference type="SAM" id="SignalP"/>
    </source>
</evidence>
<protein>
    <recommendedName>
        <fullName evidence="4">Secreted protein</fullName>
    </recommendedName>
</protein>
<dbReference type="Proteomes" id="UP000824037">
    <property type="component" value="Unassembled WGS sequence"/>
</dbReference>
<dbReference type="EMBL" id="DXBY01000238">
    <property type="protein sequence ID" value="HIZ36849.1"/>
    <property type="molecule type" value="Genomic_DNA"/>
</dbReference>
<evidence type="ECO:0000313" key="3">
    <source>
        <dbReference type="Proteomes" id="UP000824037"/>
    </source>
</evidence>
<name>A0A9D2J5X4_9MICO</name>
<evidence type="ECO:0000313" key="2">
    <source>
        <dbReference type="EMBL" id="HIZ36849.1"/>
    </source>
</evidence>
<evidence type="ECO:0008006" key="4">
    <source>
        <dbReference type="Google" id="ProtNLM"/>
    </source>
</evidence>
<reference evidence="2" key="2">
    <citation type="submission" date="2021-04" db="EMBL/GenBank/DDBJ databases">
        <authorList>
            <person name="Gilroy R."/>
        </authorList>
    </citation>
    <scope>NUCLEOTIDE SEQUENCE</scope>
    <source>
        <strain evidence="2">ChiGjej4B4-7305</strain>
    </source>
</reference>